<evidence type="ECO:0000256" key="11">
    <source>
        <dbReference type="ARBA" id="ARBA00024334"/>
    </source>
</evidence>
<dbReference type="GO" id="GO:0005524">
    <property type="term" value="F:ATP binding"/>
    <property type="evidence" value="ECO:0007669"/>
    <property type="project" value="UniProtKB-UniRule"/>
</dbReference>
<reference evidence="18" key="2">
    <citation type="submission" date="2011-02" db="EMBL/GenBank/DDBJ databases">
        <authorList>
            <person name="MacLean D."/>
        </authorList>
    </citation>
    <scope>NUCLEOTIDE SEQUENCE</scope>
</reference>
<dbReference type="InterPro" id="IPR017441">
    <property type="entry name" value="Protein_kinase_ATP_BS"/>
</dbReference>
<evidence type="ECO:0000256" key="8">
    <source>
        <dbReference type="ARBA" id="ARBA00022777"/>
    </source>
</evidence>
<organism evidence="18">
    <name type="scientific">Albugo laibachii Nc14</name>
    <dbReference type="NCBI Taxonomy" id="890382"/>
    <lineage>
        <taxon>Eukaryota</taxon>
        <taxon>Sar</taxon>
        <taxon>Stramenopiles</taxon>
        <taxon>Oomycota</taxon>
        <taxon>Peronosporomycetes</taxon>
        <taxon>Albuginales</taxon>
        <taxon>Albuginaceae</taxon>
        <taxon>Albugo</taxon>
    </lineage>
</organism>
<feature type="domain" description="Protein kinase" evidence="17">
    <location>
        <begin position="228"/>
        <end position="488"/>
    </location>
</feature>
<evidence type="ECO:0000256" key="5">
    <source>
        <dbReference type="ARBA" id="ARBA00022723"/>
    </source>
</evidence>
<comment type="similarity">
    <text evidence="11">Belongs to the protein kinase superfamily. Ser/Thr protein kinase family. CDPK subfamily.</text>
</comment>
<accession>F0X2P4</accession>
<feature type="binding site" evidence="14">
    <location>
        <position position="257"/>
    </location>
    <ligand>
        <name>ATP</name>
        <dbReference type="ChEBI" id="CHEBI:30616"/>
    </ligand>
</feature>
<comment type="catalytic activity">
    <reaction evidence="12">
        <text>L-threonyl-[protein] + ATP = O-phospho-L-threonyl-[protein] + ADP + H(+)</text>
        <dbReference type="Rhea" id="RHEA:46608"/>
        <dbReference type="Rhea" id="RHEA-COMP:11060"/>
        <dbReference type="Rhea" id="RHEA-COMP:11605"/>
        <dbReference type="ChEBI" id="CHEBI:15378"/>
        <dbReference type="ChEBI" id="CHEBI:30013"/>
        <dbReference type="ChEBI" id="CHEBI:30616"/>
        <dbReference type="ChEBI" id="CHEBI:61977"/>
        <dbReference type="ChEBI" id="CHEBI:456216"/>
        <dbReference type="EC" id="2.7.11.1"/>
    </reaction>
</comment>
<dbReference type="EC" id="2.7.11.1" evidence="2"/>
<evidence type="ECO:0000256" key="9">
    <source>
        <dbReference type="ARBA" id="ARBA00022837"/>
    </source>
</evidence>
<feature type="region of interest" description="Disordered" evidence="15">
    <location>
        <begin position="184"/>
        <end position="222"/>
    </location>
</feature>
<dbReference type="AlphaFoldDB" id="F0X2P4"/>
<dbReference type="InterPro" id="IPR008271">
    <property type="entry name" value="Ser/Thr_kinase_AS"/>
</dbReference>
<evidence type="ECO:0000256" key="7">
    <source>
        <dbReference type="ARBA" id="ARBA00022741"/>
    </source>
</evidence>
<evidence type="ECO:0000259" key="16">
    <source>
        <dbReference type="PROSITE" id="PS50003"/>
    </source>
</evidence>
<evidence type="ECO:0000256" key="3">
    <source>
        <dbReference type="ARBA" id="ARBA00022527"/>
    </source>
</evidence>
<dbReference type="FunFam" id="3.30.200.20:FF:000315">
    <property type="entry name" value="Calcium-dependent protein kinase 3"/>
    <property type="match status" value="1"/>
</dbReference>
<evidence type="ECO:0000256" key="10">
    <source>
        <dbReference type="ARBA" id="ARBA00022840"/>
    </source>
</evidence>
<dbReference type="PROSITE" id="PS00108">
    <property type="entry name" value="PROTEIN_KINASE_ST"/>
    <property type="match status" value="1"/>
</dbReference>
<dbReference type="InterPro" id="IPR000719">
    <property type="entry name" value="Prot_kinase_dom"/>
</dbReference>
<evidence type="ECO:0000313" key="18">
    <source>
        <dbReference type="EMBL" id="CCA28169.1"/>
    </source>
</evidence>
<dbReference type="HOGENOM" id="CLU_019290_0_0_1"/>
<dbReference type="SUPFAM" id="SSF56112">
    <property type="entry name" value="Protein kinase-like (PK-like)"/>
    <property type="match status" value="1"/>
</dbReference>
<evidence type="ECO:0000256" key="4">
    <source>
        <dbReference type="ARBA" id="ARBA00022679"/>
    </source>
</evidence>
<keyword evidence="8 18" id="KW-0418">Kinase</keyword>
<evidence type="ECO:0000256" key="2">
    <source>
        <dbReference type="ARBA" id="ARBA00012513"/>
    </source>
</evidence>
<evidence type="ECO:0000256" key="6">
    <source>
        <dbReference type="ARBA" id="ARBA00022737"/>
    </source>
</evidence>
<dbReference type="EMBL" id="FR824993">
    <property type="protein sequence ID" value="CCA28169.1"/>
    <property type="molecule type" value="Genomic_DNA"/>
</dbReference>
<gene>
    <name evidence="18" type="primary">AlNc14C1392G12926</name>
    <name evidence="18" type="ORF">ALNC14_143130</name>
</gene>
<reference evidence="18" key="1">
    <citation type="journal article" date="2011" name="PLoS Biol.">
        <title>Gene gain and loss during evolution of obligate parasitism in the white rust pathogen of Arabidopsis thaliana.</title>
        <authorList>
            <person name="Kemen E."/>
            <person name="Gardiner A."/>
            <person name="Schultz-Larsen T."/>
            <person name="Kemen A.C."/>
            <person name="Balmuth A.L."/>
            <person name="Robert-Seilaniantz A."/>
            <person name="Bailey K."/>
            <person name="Holub E."/>
            <person name="Studholme D.J."/>
            <person name="Maclean D."/>
            <person name="Jones J.D."/>
        </authorList>
    </citation>
    <scope>NUCLEOTIDE SEQUENCE</scope>
</reference>
<dbReference type="Pfam" id="PF00069">
    <property type="entry name" value="Pkinase"/>
    <property type="match status" value="1"/>
</dbReference>
<dbReference type="FunFam" id="1.10.510.10:FF:000571">
    <property type="entry name" value="Maternal embryonic leucine zipper kinase"/>
    <property type="match status" value="1"/>
</dbReference>
<sequence length="594" mass="66509">MSEARVSLYLQASSEQERSKWIQVILRWIRQESPMSGSEFFGNMEDVSGHEILSYLVEPNLIRAQDQGNPQQSGCAGLSLAAHVARRIDDEYPVVASLLRDMIECTLADEMVFILDQLLGEMKEGWATNLRFMKKLVAAAGSAKLEINPDVWSSPVKDAYGRIMRLLASVDAARLASGASYTSGLTPPTVRRNVSGSSNRSNQNSSSQARSTGTRSNSEGEHSFHRIYRVGRKLGSGSFSIVYIATHRETKKQVAVKCISKSELDEADVEALKQEVEVMATLNHPNLVPLLDYFNESRHYYIVTPLCTGGELFDDLVKRKSYTEEDARCLMKKLACALVYVHNRGIVHRDLKPENILLKTSAPGAEVMIADFGFARFLRTESGNHRPGTACGTPGYVAPEVVRGSSYGAEVDCWSLGVILYILLCGYVPFPGKNHSVILEKVVRGDYKFQSPDWDHISSEARDLVSRLINVDPTKRLTACELLQHPWMNPSDMVALTSTREVKTRLNQIYSDLSPALTHMRKHYSAWERPRVVSGLLERISSTTKEKQNFEYFDFDLELDEELILEEKNDGEADEDLYRAENTDLVAISCGMES</sequence>
<dbReference type="PANTHER" id="PTHR24347">
    <property type="entry name" value="SERINE/THREONINE-PROTEIN KINASE"/>
    <property type="match status" value="1"/>
</dbReference>
<comment type="cofactor">
    <cofactor evidence="1">
        <name>Mg(2+)</name>
        <dbReference type="ChEBI" id="CHEBI:18420"/>
    </cofactor>
</comment>
<name>F0X2P4_9STRA</name>
<dbReference type="PROSITE" id="PS00107">
    <property type="entry name" value="PROTEIN_KINASE_ATP"/>
    <property type="match status" value="1"/>
</dbReference>
<proteinExistence type="inferred from homology"/>
<dbReference type="GO" id="GO:0046872">
    <property type="term" value="F:metal ion binding"/>
    <property type="evidence" value="ECO:0007669"/>
    <property type="project" value="UniProtKB-KW"/>
</dbReference>
<dbReference type="Gene3D" id="1.10.510.10">
    <property type="entry name" value="Transferase(Phosphotransferase) domain 1"/>
    <property type="match status" value="1"/>
</dbReference>
<keyword evidence="6" id="KW-0677">Repeat</keyword>
<feature type="domain" description="PH" evidence="16">
    <location>
        <begin position="1"/>
        <end position="30"/>
    </location>
</feature>
<dbReference type="InterPro" id="IPR011009">
    <property type="entry name" value="Kinase-like_dom_sf"/>
</dbReference>
<dbReference type="PROSITE" id="PS50003">
    <property type="entry name" value="PH_DOMAIN"/>
    <property type="match status" value="1"/>
</dbReference>
<keyword evidence="10 14" id="KW-0067">ATP-binding</keyword>
<dbReference type="CDD" id="cd05117">
    <property type="entry name" value="STKc_CAMK"/>
    <property type="match status" value="1"/>
</dbReference>
<evidence type="ECO:0000256" key="15">
    <source>
        <dbReference type="SAM" id="MobiDB-lite"/>
    </source>
</evidence>
<evidence type="ECO:0000256" key="1">
    <source>
        <dbReference type="ARBA" id="ARBA00001946"/>
    </source>
</evidence>
<evidence type="ECO:0000259" key="17">
    <source>
        <dbReference type="PROSITE" id="PS50011"/>
    </source>
</evidence>
<keyword evidence="9" id="KW-0106">Calcium</keyword>
<evidence type="ECO:0000256" key="12">
    <source>
        <dbReference type="ARBA" id="ARBA00047899"/>
    </source>
</evidence>
<dbReference type="GO" id="GO:0004674">
    <property type="term" value="F:protein serine/threonine kinase activity"/>
    <property type="evidence" value="ECO:0007669"/>
    <property type="project" value="UniProtKB-KW"/>
</dbReference>
<keyword evidence="5" id="KW-0479">Metal-binding</keyword>
<dbReference type="InterPro" id="IPR001849">
    <property type="entry name" value="PH_domain"/>
</dbReference>
<comment type="catalytic activity">
    <reaction evidence="13">
        <text>L-seryl-[protein] + ATP = O-phospho-L-seryl-[protein] + ADP + H(+)</text>
        <dbReference type="Rhea" id="RHEA:17989"/>
        <dbReference type="Rhea" id="RHEA-COMP:9863"/>
        <dbReference type="Rhea" id="RHEA-COMP:11604"/>
        <dbReference type="ChEBI" id="CHEBI:15378"/>
        <dbReference type="ChEBI" id="CHEBI:29999"/>
        <dbReference type="ChEBI" id="CHEBI:30616"/>
        <dbReference type="ChEBI" id="CHEBI:83421"/>
        <dbReference type="ChEBI" id="CHEBI:456216"/>
        <dbReference type="EC" id="2.7.11.1"/>
    </reaction>
</comment>
<dbReference type="SMART" id="SM00220">
    <property type="entry name" value="S_TKc"/>
    <property type="match status" value="1"/>
</dbReference>
<feature type="compositionally biased region" description="Low complexity" evidence="15">
    <location>
        <begin position="190"/>
        <end position="211"/>
    </location>
</feature>
<keyword evidence="3" id="KW-0723">Serine/threonine-protein kinase</keyword>
<keyword evidence="4" id="KW-0808">Transferase</keyword>
<dbReference type="PROSITE" id="PS50011">
    <property type="entry name" value="PROTEIN_KINASE_DOM"/>
    <property type="match status" value="1"/>
</dbReference>
<keyword evidence="7 14" id="KW-0547">Nucleotide-binding</keyword>
<protein>
    <recommendedName>
        <fullName evidence="2">non-specific serine/threonine protein kinase</fullName>
        <ecNumber evidence="2">2.7.11.1</ecNumber>
    </recommendedName>
</protein>
<evidence type="ECO:0000256" key="13">
    <source>
        <dbReference type="ARBA" id="ARBA00048679"/>
    </source>
</evidence>
<evidence type="ECO:0000256" key="14">
    <source>
        <dbReference type="PROSITE-ProRule" id="PRU10141"/>
    </source>
</evidence>